<dbReference type="InterPro" id="IPR052196">
    <property type="entry name" value="Bact_Kbp"/>
</dbReference>
<feature type="chain" id="PRO_5046086122" evidence="3">
    <location>
        <begin position="24"/>
        <end position="195"/>
    </location>
</feature>
<keyword evidence="6" id="KW-1185">Reference proteome</keyword>
<keyword evidence="2" id="KW-0378">Hydrolase</keyword>
<comment type="similarity">
    <text evidence="1">Belongs to the transglycosylase family. Rpf subfamily.</text>
</comment>
<dbReference type="CDD" id="cd13925">
    <property type="entry name" value="RPF"/>
    <property type="match status" value="1"/>
</dbReference>
<dbReference type="PANTHER" id="PTHR34700:SF4">
    <property type="entry name" value="PHAGE-LIKE ELEMENT PBSX PROTEIN XKDP"/>
    <property type="match status" value="1"/>
</dbReference>
<dbReference type="PROSITE" id="PS51782">
    <property type="entry name" value="LYSM"/>
    <property type="match status" value="1"/>
</dbReference>
<dbReference type="PANTHER" id="PTHR34700">
    <property type="entry name" value="POTASSIUM BINDING PROTEIN KBP"/>
    <property type="match status" value="1"/>
</dbReference>
<proteinExistence type="inferred from homology"/>
<protein>
    <submittedName>
        <fullName evidence="5">Transglycosylase family protein</fullName>
    </submittedName>
</protein>
<evidence type="ECO:0000259" key="4">
    <source>
        <dbReference type="PROSITE" id="PS51782"/>
    </source>
</evidence>
<dbReference type="Gene3D" id="1.10.530.10">
    <property type="match status" value="1"/>
</dbReference>
<keyword evidence="3" id="KW-0732">Signal</keyword>
<dbReference type="Pfam" id="PF06737">
    <property type="entry name" value="Transglycosylas"/>
    <property type="match status" value="1"/>
</dbReference>
<dbReference type="RefSeq" id="WP_343886783.1">
    <property type="nucleotide sequence ID" value="NZ_BAAAKI010000024.1"/>
</dbReference>
<dbReference type="SUPFAM" id="SSF54106">
    <property type="entry name" value="LysM domain"/>
    <property type="match status" value="1"/>
</dbReference>
<sequence length="195" mass="20405">MTKTNRIITLAAATALSAGIGLAATPQADAASTVWDRVAQCESGGNWSINTGNGYYGGLQFSHSTWIGYGGGKYAYNANGATRAQQIAIAKKTLASQGPGAWPVCSVRAGLTRANGLAVSTGTTSSVKTVITKKKTTTTRTTTTKGAVYVTVRSGDTLAKIAKRQGTTWGKIYSLNKSTIKNPNMIKIGQKVRVR</sequence>
<reference evidence="6" key="1">
    <citation type="journal article" date="2019" name="Int. J. Syst. Evol. Microbiol.">
        <title>The Global Catalogue of Microorganisms (GCM) 10K type strain sequencing project: providing services to taxonomists for standard genome sequencing and annotation.</title>
        <authorList>
            <consortium name="The Broad Institute Genomics Platform"/>
            <consortium name="The Broad Institute Genome Sequencing Center for Infectious Disease"/>
            <person name="Wu L."/>
            <person name="Ma J."/>
        </authorList>
    </citation>
    <scope>NUCLEOTIDE SEQUENCE [LARGE SCALE GENOMIC DNA]</scope>
    <source>
        <strain evidence="6">CGMCC 1.15277</strain>
    </source>
</reference>
<dbReference type="SMART" id="SM00257">
    <property type="entry name" value="LysM"/>
    <property type="match status" value="1"/>
</dbReference>
<dbReference type="Pfam" id="PF01476">
    <property type="entry name" value="LysM"/>
    <property type="match status" value="1"/>
</dbReference>
<dbReference type="SUPFAM" id="SSF53955">
    <property type="entry name" value="Lysozyme-like"/>
    <property type="match status" value="1"/>
</dbReference>
<dbReference type="EMBL" id="JBHSUA010000025">
    <property type="protein sequence ID" value="MFC6397968.1"/>
    <property type="molecule type" value="Genomic_DNA"/>
</dbReference>
<evidence type="ECO:0000313" key="6">
    <source>
        <dbReference type="Proteomes" id="UP001596266"/>
    </source>
</evidence>
<dbReference type="Gene3D" id="3.10.350.10">
    <property type="entry name" value="LysM domain"/>
    <property type="match status" value="1"/>
</dbReference>
<dbReference type="InterPro" id="IPR023346">
    <property type="entry name" value="Lysozyme-like_dom_sf"/>
</dbReference>
<dbReference type="InterPro" id="IPR018392">
    <property type="entry name" value="LysM"/>
</dbReference>
<accession>A0ABW1X5T2</accession>
<organism evidence="5 6">
    <name type="scientific">Luteococcus sanguinis</name>
    <dbReference type="NCBI Taxonomy" id="174038"/>
    <lineage>
        <taxon>Bacteria</taxon>
        <taxon>Bacillati</taxon>
        <taxon>Actinomycetota</taxon>
        <taxon>Actinomycetes</taxon>
        <taxon>Propionibacteriales</taxon>
        <taxon>Propionibacteriaceae</taxon>
        <taxon>Luteococcus</taxon>
    </lineage>
</organism>
<name>A0ABW1X5T2_9ACTN</name>
<dbReference type="Proteomes" id="UP001596266">
    <property type="component" value="Unassembled WGS sequence"/>
</dbReference>
<comment type="caution">
    <text evidence="5">The sequence shown here is derived from an EMBL/GenBank/DDBJ whole genome shotgun (WGS) entry which is preliminary data.</text>
</comment>
<evidence type="ECO:0000256" key="3">
    <source>
        <dbReference type="SAM" id="SignalP"/>
    </source>
</evidence>
<evidence type="ECO:0000256" key="2">
    <source>
        <dbReference type="ARBA" id="ARBA00022801"/>
    </source>
</evidence>
<dbReference type="InterPro" id="IPR036779">
    <property type="entry name" value="LysM_dom_sf"/>
</dbReference>
<dbReference type="InterPro" id="IPR010618">
    <property type="entry name" value="RPF"/>
</dbReference>
<feature type="signal peptide" evidence="3">
    <location>
        <begin position="1"/>
        <end position="23"/>
    </location>
</feature>
<evidence type="ECO:0000313" key="5">
    <source>
        <dbReference type="EMBL" id="MFC6397968.1"/>
    </source>
</evidence>
<dbReference type="CDD" id="cd00118">
    <property type="entry name" value="LysM"/>
    <property type="match status" value="1"/>
</dbReference>
<gene>
    <name evidence="5" type="ORF">ACFP57_13385</name>
</gene>
<evidence type="ECO:0000256" key="1">
    <source>
        <dbReference type="ARBA" id="ARBA00010830"/>
    </source>
</evidence>
<feature type="domain" description="LysM" evidence="4">
    <location>
        <begin position="148"/>
        <end position="194"/>
    </location>
</feature>